<organism evidence="2">
    <name type="scientific">Camponotus sayi</name>
    <dbReference type="NCBI Taxonomy" id="251256"/>
    <lineage>
        <taxon>Eukaryota</taxon>
        <taxon>Metazoa</taxon>
        <taxon>Ecdysozoa</taxon>
        <taxon>Arthropoda</taxon>
        <taxon>Hexapoda</taxon>
        <taxon>Insecta</taxon>
        <taxon>Pterygota</taxon>
        <taxon>Neoptera</taxon>
        <taxon>Endopterygota</taxon>
        <taxon>Hymenoptera</taxon>
        <taxon>Apocrita</taxon>
        <taxon>Aculeata</taxon>
        <taxon>Formicoidea</taxon>
        <taxon>Formicidae</taxon>
        <taxon>Formicinae</taxon>
        <taxon>Camponotus</taxon>
    </lineage>
</organism>
<keyword evidence="1" id="KW-0472">Membrane</keyword>
<sequence>MPHMMPMLWILIFISSFLLLLSLSTMIYFFYMPNLTFKKSNIKLYKWNWMW</sequence>
<protein>
    <submittedName>
        <fullName evidence="2">ATP synthase F0 subunit 8</fullName>
    </submittedName>
</protein>
<evidence type="ECO:0000313" key="2">
    <source>
        <dbReference type="EMBL" id="AAR99188.1"/>
    </source>
</evidence>
<accession>Q6VPD1</accession>
<dbReference type="EMBL" id="AY334385">
    <property type="protein sequence ID" value="AAR99188.1"/>
    <property type="molecule type" value="Genomic_DNA"/>
</dbReference>
<feature type="transmembrane region" description="Helical" evidence="1">
    <location>
        <begin position="6"/>
        <end position="31"/>
    </location>
</feature>
<proteinExistence type="predicted"/>
<dbReference type="AlphaFoldDB" id="Q6VPD1"/>
<keyword evidence="1" id="KW-1133">Transmembrane helix</keyword>
<gene>
    <name evidence="2" type="primary">ATP8</name>
</gene>
<keyword evidence="2" id="KW-0496">Mitochondrion</keyword>
<name>Q6VPD1_9HYME</name>
<evidence type="ECO:0000256" key="1">
    <source>
        <dbReference type="SAM" id="Phobius"/>
    </source>
</evidence>
<geneLocation type="mitochondrion" evidence="2"/>
<reference evidence="2" key="1">
    <citation type="journal article" date="2004" name="Syst. Biol.">
        <title>Host-symbiont stability and fast evolutionary rates in an ant-bacterium association: cospeciation of camponotus species and their endosymbionts, candidatus blochmannia.</title>
        <authorList>
            <person name="Degnan P.H."/>
            <person name="Lazarus A.B."/>
            <person name="Brock C.D."/>
            <person name="Wernegreen J.J."/>
        </authorList>
    </citation>
    <scope>NUCLEOTIDE SEQUENCE</scope>
    <source>
        <strain evidence="2">Csayi13</strain>
    </source>
</reference>
<keyword evidence="1" id="KW-0812">Transmembrane</keyword>